<dbReference type="AlphaFoldDB" id="A0A0K1SAI2"/>
<dbReference type="PATRIC" id="fig|1638788.3.peg.6406"/>
<reference evidence="1 2" key="1">
    <citation type="journal article" date="2016" name="Stand. Genomic Sci.">
        <title>Complete genome sequence and genomic characterization of Microcystis panniformis FACHB 1757 by third-generation sequencing.</title>
        <authorList>
            <person name="Zhang J.Y."/>
            <person name="Guan R."/>
            <person name="Zhang H.J."/>
            <person name="Li H."/>
            <person name="Xiao P."/>
            <person name="Yu G.L."/>
            <person name="Du L."/>
            <person name="Cao D.M."/>
            <person name="Zhu B.C."/>
            <person name="Li R.H."/>
            <person name="Lu Z.H."/>
        </authorList>
    </citation>
    <scope>NUCLEOTIDE SEQUENCE [LARGE SCALE GENOMIC DNA]</scope>
    <source>
        <strain evidence="1 2">FACHB-1757</strain>
    </source>
</reference>
<organism evidence="1 2">
    <name type="scientific">Microcystis panniformis FACHB-1757</name>
    <dbReference type="NCBI Taxonomy" id="1638788"/>
    <lineage>
        <taxon>Bacteria</taxon>
        <taxon>Bacillati</taxon>
        <taxon>Cyanobacteriota</taxon>
        <taxon>Cyanophyceae</taxon>
        <taxon>Oscillatoriophycideae</taxon>
        <taxon>Chroococcales</taxon>
        <taxon>Microcystaceae</taxon>
        <taxon>Microcystis</taxon>
    </lineage>
</organism>
<accession>A0A0K1SAI2</accession>
<evidence type="ECO:0000313" key="2">
    <source>
        <dbReference type="Proteomes" id="UP000068167"/>
    </source>
</evidence>
<dbReference type="EMBL" id="CP011339">
    <property type="protein sequence ID" value="AKV71122.1"/>
    <property type="molecule type" value="Genomic_DNA"/>
</dbReference>
<sequence length="52" mass="5986">MDDRGVTIASAGNDCSDFLHLDKLYFFRSLSYQLLRTYAAIPTISNYRKSSY</sequence>
<gene>
    <name evidence="1" type="ORF">VL20_6380</name>
</gene>
<proteinExistence type="predicted"/>
<dbReference type="KEGG" id="mpk:VL20_6380"/>
<protein>
    <submittedName>
        <fullName evidence="1">Uncharacterized protein</fullName>
    </submittedName>
</protein>
<name>A0A0K1SAI2_9CHRO</name>
<dbReference type="Proteomes" id="UP000068167">
    <property type="component" value="Chromosome"/>
</dbReference>
<evidence type="ECO:0000313" key="1">
    <source>
        <dbReference type="EMBL" id="AKV71122.1"/>
    </source>
</evidence>
<keyword evidence="2" id="KW-1185">Reference proteome</keyword>